<comment type="caution">
    <text evidence="2">The sequence shown here is derived from an EMBL/GenBank/DDBJ whole genome shotgun (WGS) entry which is preliminary data.</text>
</comment>
<dbReference type="InterPro" id="IPR013211">
    <property type="entry name" value="LVIVD"/>
</dbReference>
<dbReference type="Pfam" id="PF08309">
    <property type="entry name" value="LVIVD"/>
    <property type="match status" value="1"/>
</dbReference>
<keyword evidence="3" id="KW-1185">Reference proteome</keyword>
<name>A0ABV2T985_9BACT</name>
<protein>
    <recommendedName>
        <fullName evidence="4">LVIVD repeat-containing protein</fullName>
    </recommendedName>
</protein>
<evidence type="ECO:0000313" key="2">
    <source>
        <dbReference type="EMBL" id="MET6999603.1"/>
    </source>
</evidence>
<reference evidence="2 3" key="1">
    <citation type="submission" date="2024-06" db="EMBL/GenBank/DDBJ databases">
        <title>Chitinophaga defluvii sp. nov., isolated from municipal sewage.</title>
        <authorList>
            <person name="Zhang L."/>
        </authorList>
    </citation>
    <scope>NUCLEOTIDE SEQUENCE [LARGE SCALE GENOMIC DNA]</scope>
    <source>
        <strain evidence="2 3">H8</strain>
    </source>
</reference>
<dbReference type="SUPFAM" id="SSF101898">
    <property type="entry name" value="NHL repeat"/>
    <property type="match status" value="1"/>
</dbReference>
<sequence>MKSFYLFCAAIAASLLLLAGCQKPDTCTQVSKYTIYTPVFMDIADLRKAVKSEAPHTIQQPGKIYLLGHYIFLNELNKGIHIIDNSSPAAPKIIAFVNIPGNVDMAVRGNILYADSYRDLVTLDISNPAAIKEVKRLEDVFTNRQQLFFTAAADPNKIVVDYELRDTTMTSNCQTIEMIVMDNAVAYQSTKAPSSASMALGKGGSMARFALLGQYLYTVDITSLSAFDIQQPLTPVKKSKTEITGGIMGGGMIETIFPYRTNLFVGGQRGMYIFDASTPESPAMKGRFEHAQKCDPVVVENDLAYITLRAGNTCSPNQESSLMVLDVKDIMAPKLIKSYPMTSPYGLGIDNGNLFVCEGATGIRFMNADDPAAITQLAQEKGLDAFDVIPHNKILLVTAKDGLYQYDYSNMLQPKLLSKINITVKQ</sequence>
<evidence type="ECO:0008006" key="4">
    <source>
        <dbReference type="Google" id="ProtNLM"/>
    </source>
</evidence>
<organism evidence="2 3">
    <name type="scientific">Chitinophaga defluvii</name>
    <dbReference type="NCBI Taxonomy" id="3163343"/>
    <lineage>
        <taxon>Bacteria</taxon>
        <taxon>Pseudomonadati</taxon>
        <taxon>Bacteroidota</taxon>
        <taxon>Chitinophagia</taxon>
        <taxon>Chitinophagales</taxon>
        <taxon>Chitinophagaceae</taxon>
        <taxon>Chitinophaga</taxon>
    </lineage>
</organism>
<dbReference type="RefSeq" id="WP_354662167.1">
    <property type="nucleotide sequence ID" value="NZ_JBEXAC010000002.1"/>
</dbReference>
<evidence type="ECO:0000256" key="1">
    <source>
        <dbReference type="SAM" id="SignalP"/>
    </source>
</evidence>
<accession>A0ABV2T985</accession>
<dbReference type="EMBL" id="JBEXAC010000002">
    <property type="protein sequence ID" value="MET6999603.1"/>
    <property type="molecule type" value="Genomic_DNA"/>
</dbReference>
<proteinExistence type="predicted"/>
<dbReference type="Proteomes" id="UP001549749">
    <property type="component" value="Unassembled WGS sequence"/>
</dbReference>
<gene>
    <name evidence="2" type="ORF">ABR189_19600</name>
</gene>
<dbReference type="PROSITE" id="PS51257">
    <property type="entry name" value="PROKAR_LIPOPROTEIN"/>
    <property type="match status" value="1"/>
</dbReference>
<evidence type="ECO:0000313" key="3">
    <source>
        <dbReference type="Proteomes" id="UP001549749"/>
    </source>
</evidence>
<feature type="chain" id="PRO_5046554164" description="LVIVD repeat-containing protein" evidence="1">
    <location>
        <begin position="20"/>
        <end position="426"/>
    </location>
</feature>
<feature type="signal peptide" evidence="1">
    <location>
        <begin position="1"/>
        <end position="19"/>
    </location>
</feature>
<keyword evidence="1" id="KW-0732">Signal</keyword>